<reference evidence="2 3" key="1">
    <citation type="submission" date="2020-04" db="EMBL/GenBank/DDBJ databases">
        <title>CFH 90308 Microbacterium sp.</title>
        <authorList>
            <person name="Nie G."/>
            <person name="Ming H."/>
            <person name="Xia T."/>
        </authorList>
    </citation>
    <scope>NUCLEOTIDE SEQUENCE [LARGE SCALE GENOMIC DNA]</scope>
    <source>
        <strain evidence="2 3">CFH 90308</strain>
    </source>
</reference>
<dbReference type="Gene3D" id="3.20.80.10">
    <property type="entry name" value="Regulatory factor, effector binding domain"/>
    <property type="match status" value="1"/>
</dbReference>
<comment type="caution">
    <text evidence="2">The sequence shown here is derived from an EMBL/GenBank/DDBJ whole genome shotgun (WGS) entry which is preliminary data.</text>
</comment>
<evidence type="ECO:0000313" key="2">
    <source>
        <dbReference type="EMBL" id="NLP82746.1"/>
    </source>
</evidence>
<feature type="domain" description="AraC effector-binding" evidence="1">
    <location>
        <begin position="1"/>
        <end position="158"/>
    </location>
</feature>
<dbReference type="InterPro" id="IPR029442">
    <property type="entry name" value="GyrI-like"/>
</dbReference>
<sequence>MDIRIADRPAFRLIGYSTRVTVVSGLLNPGVQAHIESVPRTKYMELLRLGGSEPAGVLNVSSGVDADYAVGTEFEFMCGVAASARTRAPDGLGLLDVPRGDWVIVRETPPHPVGAIPEWMAAVWFPSHPWRLRPGPSIVASRAEGRGPAMHDLWLPVEPA</sequence>
<evidence type="ECO:0000313" key="3">
    <source>
        <dbReference type="Proteomes" id="UP001429745"/>
    </source>
</evidence>
<proteinExistence type="predicted"/>
<protein>
    <submittedName>
        <fullName evidence="2">GyrI-like domain-containing protein</fullName>
    </submittedName>
</protein>
<accession>A0ABX1KBF6</accession>
<gene>
    <name evidence="2" type="ORF">HF576_02705</name>
</gene>
<dbReference type="InterPro" id="IPR011256">
    <property type="entry name" value="Reg_factor_effector_dom_sf"/>
</dbReference>
<dbReference type="RefSeq" id="WP_168911228.1">
    <property type="nucleotide sequence ID" value="NZ_JABACI010000001.1"/>
</dbReference>
<dbReference type="EMBL" id="JABACI010000001">
    <property type="protein sequence ID" value="NLP82746.1"/>
    <property type="molecule type" value="Genomic_DNA"/>
</dbReference>
<evidence type="ECO:0000259" key="1">
    <source>
        <dbReference type="SMART" id="SM00871"/>
    </source>
</evidence>
<organism evidence="2 3">
    <name type="scientific">Microbacterium salsuginis</name>
    <dbReference type="NCBI Taxonomy" id="2722803"/>
    <lineage>
        <taxon>Bacteria</taxon>
        <taxon>Bacillati</taxon>
        <taxon>Actinomycetota</taxon>
        <taxon>Actinomycetes</taxon>
        <taxon>Micrococcales</taxon>
        <taxon>Microbacteriaceae</taxon>
        <taxon>Microbacterium</taxon>
    </lineage>
</organism>
<dbReference type="Proteomes" id="UP001429745">
    <property type="component" value="Unassembled WGS sequence"/>
</dbReference>
<keyword evidence="3" id="KW-1185">Reference proteome</keyword>
<name>A0ABX1KBF6_9MICO</name>
<dbReference type="SMART" id="SM00871">
    <property type="entry name" value="AraC_E_bind"/>
    <property type="match status" value="1"/>
</dbReference>
<dbReference type="InterPro" id="IPR010499">
    <property type="entry name" value="AraC_E-bd"/>
</dbReference>
<dbReference type="Pfam" id="PF06445">
    <property type="entry name" value="GyrI-like"/>
    <property type="match status" value="1"/>
</dbReference>
<dbReference type="SUPFAM" id="SSF55136">
    <property type="entry name" value="Probable bacterial effector-binding domain"/>
    <property type="match status" value="1"/>
</dbReference>